<sequence>MTEPTQTSHKHAQTTPPRPAVNPLLVEVTRGSMVENRHRAAVAVVDVEGRVVLSAGDVEALVYPRSAIKPLQALGLVESGAAEAFGCDDKEIALACASHNGEAAQAEAVAAWLERIGCTEGDLECGPQLPTHQASLEELLRAGGGASALRNNCSGKHVGFLTLAKHLKVPTKGYILWEHPVQQTLLGILEMMCGLDLRAAPRGIDGCGIPQIGIPLGNLALAMARFADPADQPERRQVACARIAKAMTAEPYMVAGTGRMCTRVLAATGGRALVKTGAEGVYCAALPELGLGLALKVDDGATRASEFLLAQLLQRLDQLDSAAAAELKQDIAPVLHNRVGLEVGQIQRGADWSF</sequence>
<accession>A0ABT5YIF5</accession>
<dbReference type="Proteomes" id="UP001215503">
    <property type="component" value="Unassembled WGS sequence"/>
</dbReference>
<dbReference type="PANTHER" id="PTHR42110:SF1">
    <property type="entry name" value="L-ASPARAGINASE, PUTATIVE (AFU_ORTHOLOGUE AFUA_3G11890)-RELATED"/>
    <property type="match status" value="1"/>
</dbReference>
<name>A0ABT5YIF5_9PROT</name>
<evidence type="ECO:0000313" key="2">
    <source>
        <dbReference type="EMBL" id="MDF2094623.1"/>
    </source>
</evidence>
<dbReference type="EMBL" id="JARHUD010000001">
    <property type="protein sequence ID" value="MDF2094623.1"/>
    <property type="molecule type" value="Genomic_DNA"/>
</dbReference>
<gene>
    <name evidence="2" type="ORF">P2G67_01375</name>
</gene>
<dbReference type="PANTHER" id="PTHR42110">
    <property type="entry name" value="L-ASPARAGINASE, PUTATIVE (AFU_ORTHOLOGUE AFUA_3G11890)-RELATED"/>
    <property type="match status" value="1"/>
</dbReference>
<evidence type="ECO:0000256" key="1">
    <source>
        <dbReference type="SAM" id="MobiDB-lite"/>
    </source>
</evidence>
<proteinExistence type="predicted"/>
<dbReference type="RefSeq" id="WP_275819260.1">
    <property type="nucleotide sequence ID" value="NZ_JARHUD010000001.1"/>
</dbReference>
<protein>
    <submittedName>
        <fullName evidence="2">Asparaginase</fullName>
    </submittedName>
</protein>
<feature type="region of interest" description="Disordered" evidence="1">
    <location>
        <begin position="1"/>
        <end position="21"/>
    </location>
</feature>
<evidence type="ECO:0000313" key="3">
    <source>
        <dbReference type="Proteomes" id="UP001215503"/>
    </source>
</evidence>
<dbReference type="InterPro" id="IPR010349">
    <property type="entry name" value="Asparaginase_II"/>
</dbReference>
<organism evidence="2 3">
    <name type="scientific">Aquibaculum arenosum</name>
    <dbReference type="NCBI Taxonomy" id="3032591"/>
    <lineage>
        <taxon>Bacteria</taxon>
        <taxon>Pseudomonadati</taxon>
        <taxon>Pseudomonadota</taxon>
        <taxon>Alphaproteobacteria</taxon>
        <taxon>Rhodospirillales</taxon>
        <taxon>Rhodovibrionaceae</taxon>
        <taxon>Aquibaculum</taxon>
    </lineage>
</organism>
<keyword evidence="3" id="KW-1185">Reference proteome</keyword>
<dbReference type="Pfam" id="PF06089">
    <property type="entry name" value="Asparaginase_II"/>
    <property type="match status" value="1"/>
</dbReference>
<comment type="caution">
    <text evidence="2">The sequence shown here is derived from an EMBL/GenBank/DDBJ whole genome shotgun (WGS) entry which is preliminary data.</text>
</comment>
<reference evidence="2 3" key="1">
    <citation type="submission" date="2023-03" db="EMBL/GenBank/DDBJ databases">
        <title>Fodinicurvata sp. CAU 1616 isolated from sea sendiment.</title>
        <authorList>
            <person name="Kim W."/>
        </authorList>
    </citation>
    <scope>NUCLEOTIDE SEQUENCE [LARGE SCALE GENOMIC DNA]</scope>
    <source>
        <strain evidence="2 3">CAU 1616</strain>
    </source>
</reference>